<organism evidence="3 4">
    <name type="scientific">Candidatus Merdicola faecigallinarum</name>
    <dbReference type="NCBI Taxonomy" id="2840862"/>
    <lineage>
        <taxon>Bacteria</taxon>
        <taxon>Bacillati</taxon>
        <taxon>Bacillota</taxon>
        <taxon>Clostridia</taxon>
        <taxon>Candidatus Merdicola</taxon>
    </lineage>
</organism>
<dbReference type="InterPro" id="IPR003959">
    <property type="entry name" value="ATPase_AAA_core"/>
</dbReference>
<dbReference type="Proteomes" id="UP000824093">
    <property type="component" value="Unassembled WGS sequence"/>
</dbReference>
<evidence type="ECO:0000313" key="4">
    <source>
        <dbReference type="Proteomes" id="UP000824093"/>
    </source>
</evidence>
<comment type="similarity">
    <text evidence="1">Belongs to the asp23 family.</text>
</comment>
<evidence type="ECO:0000256" key="1">
    <source>
        <dbReference type="ARBA" id="ARBA00005721"/>
    </source>
</evidence>
<dbReference type="Pfam" id="PF03780">
    <property type="entry name" value="Asp23"/>
    <property type="match status" value="1"/>
</dbReference>
<proteinExistence type="inferred from homology"/>
<comment type="caution">
    <text evidence="3">The sequence shown here is derived from an EMBL/GenBank/DDBJ whole genome shotgun (WGS) entry which is preliminary data.</text>
</comment>
<dbReference type="EMBL" id="DVNH01000015">
    <property type="protein sequence ID" value="HIU51318.1"/>
    <property type="molecule type" value="Genomic_DNA"/>
</dbReference>
<dbReference type="InterPro" id="IPR027417">
    <property type="entry name" value="P-loop_NTPase"/>
</dbReference>
<dbReference type="GO" id="GO:0005524">
    <property type="term" value="F:ATP binding"/>
    <property type="evidence" value="ECO:0007669"/>
    <property type="project" value="InterPro"/>
</dbReference>
<evidence type="ECO:0000313" key="3">
    <source>
        <dbReference type="EMBL" id="HIU51318.1"/>
    </source>
</evidence>
<dbReference type="SUPFAM" id="SSF52540">
    <property type="entry name" value="P-loop containing nucleoside triphosphate hydrolases"/>
    <property type="match status" value="1"/>
</dbReference>
<feature type="domain" description="ATPase AAA-type core" evidence="2">
    <location>
        <begin position="6"/>
        <end position="60"/>
    </location>
</feature>
<dbReference type="GO" id="GO:0016887">
    <property type="term" value="F:ATP hydrolysis activity"/>
    <property type="evidence" value="ECO:0007669"/>
    <property type="project" value="InterPro"/>
</dbReference>
<reference evidence="3" key="1">
    <citation type="submission" date="2020-10" db="EMBL/GenBank/DDBJ databases">
        <authorList>
            <person name="Gilroy R."/>
        </authorList>
    </citation>
    <scope>NUCLEOTIDE SEQUENCE</scope>
    <source>
        <strain evidence="3">CHK195-15760</strain>
    </source>
</reference>
<accession>A0A9D1M0G7</accession>
<dbReference type="Gene3D" id="3.40.50.300">
    <property type="entry name" value="P-loop containing nucleotide triphosphate hydrolases"/>
    <property type="match status" value="1"/>
</dbReference>
<name>A0A9D1M0G7_9FIRM</name>
<dbReference type="AlphaFoldDB" id="A0A9D1M0G7"/>
<dbReference type="Pfam" id="PF00004">
    <property type="entry name" value="AAA"/>
    <property type="match status" value="1"/>
</dbReference>
<sequence length="277" mass="31797">MKVYAFVGPSGTGKSYRAQMVASENNINFIIDDGLFIKDNEIIAGESAKKAPTKIETVKKALFIQKEQREEMKKAIKQYKPERILILGTSDGMVQKIAQNLNLPPIEKIIYIQEIATPQEIQEARRSRVTEGKHVIPVPTFEIKKDFSGYILDPLQIFKFKGRGAKPYISEKSIIRPTFSYMGNFTISDTVFRQLTEYLAKREKAIFRVLKTRVENYGEGPSIYLEVMVEYGYNVIDAVENFKAKVIREIEKQTTMNVKSMDIVIKGIHMPEQERKE</sequence>
<evidence type="ECO:0000259" key="2">
    <source>
        <dbReference type="Pfam" id="PF00004"/>
    </source>
</evidence>
<reference evidence="3" key="2">
    <citation type="journal article" date="2021" name="PeerJ">
        <title>Extensive microbial diversity within the chicken gut microbiome revealed by metagenomics and culture.</title>
        <authorList>
            <person name="Gilroy R."/>
            <person name="Ravi A."/>
            <person name="Getino M."/>
            <person name="Pursley I."/>
            <person name="Horton D.L."/>
            <person name="Alikhan N.F."/>
            <person name="Baker D."/>
            <person name="Gharbi K."/>
            <person name="Hall N."/>
            <person name="Watson M."/>
            <person name="Adriaenssens E.M."/>
            <person name="Foster-Nyarko E."/>
            <person name="Jarju S."/>
            <person name="Secka A."/>
            <person name="Antonio M."/>
            <person name="Oren A."/>
            <person name="Chaudhuri R.R."/>
            <person name="La Ragione R."/>
            <person name="Hildebrand F."/>
            <person name="Pallen M.J."/>
        </authorList>
    </citation>
    <scope>NUCLEOTIDE SEQUENCE</scope>
    <source>
        <strain evidence="3">CHK195-15760</strain>
    </source>
</reference>
<gene>
    <name evidence="3" type="ORF">IAB70_01635</name>
</gene>
<dbReference type="InterPro" id="IPR005531">
    <property type="entry name" value="Asp23"/>
</dbReference>
<protein>
    <submittedName>
        <fullName evidence="3">Asp23/Gls24 family envelope stress response protein</fullName>
    </submittedName>
</protein>